<organism evidence="2 3">
    <name type="scientific">Rotaria magnacalcarata</name>
    <dbReference type="NCBI Taxonomy" id="392030"/>
    <lineage>
        <taxon>Eukaryota</taxon>
        <taxon>Metazoa</taxon>
        <taxon>Spiralia</taxon>
        <taxon>Gnathifera</taxon>
        <taxon>Rotifera</taxon>
        <taxon>Eurotatoria</taxon>
        <taxon>Bdelloidea</taxon>
        <taxon>Philodinida</taxon>
        <taxon>Philodinidae</taxon>
        <taxon>Rotaria</taxon>
    </lineage>
</organism>
<evidence type="ECO:0000313" key="3">
    <source>
        <dbReference type="Proteomes" id="UP000681720"/>
    </source>
</evidence>
<proteinExistence type="predicted"/>
<reference evidence="2" key="1">
    <citation type="submission" date="2021-02" db="EMBL/GenBank/DDBJ databases">
        <authorList>
            <person name="Nowell W R."/>
        </authorList>
    </citation>
    <scope>NUCLEOTIDE SEQUENCE</scope>
</reference>
<comment type="caution">
    <text evidence="2">The sequence shown here is derived from an EMBL/GenBank/DDBJ whole genome shotgun (WGS) entry which is preliminary data.</text>
</comment>
<dbReference type="EMBL" id="CAJOBJ010069646">
    <property type="protein sequence ID" value="CAF4454480.1"/>
    <property type="molecule type" value="Genomic_DNA"/>
</dbReference>
<feature type="compositionally biased region" description="Polar residues" evidence="1">
    <location>
        <begin position="78"/>
        <end position="88"/>
    </location>
</feature>
<gene>
    <name evidence="2" type="ORF">GIL414_LOCUS32577</name>
</gene>
<feature type="non-terminal residue" evidence="2">
    <location>
        <position position="1"/>
    </location>
</feature>
<feature type="region of interest" description="Disordered" evidence="1">
    <location>
        <begin position="1"/>
        <end position="88"/>
    </location>
</feature>
<sequence>ATPSINSIRNGQKPAQNRTVIEQKSTPNQRLSTNVQKPTLTNQTANGRRPTVPSQIANVQRPAVPNQTVNGQRPRPPNQTMNGQRLPP</sequence>
<evidence type="ECO:0000256" key="1">
    <source>
        <dbReference type="SAM" id="MobiDB-lite"/>
    </source>
</evidence>
<feature type="compositionally biased region" description="Polar residues" evidence="1">
    <location>
        <begin position="1"/>
        <end position="58"/>
    </location>
</feature>
<protein>
    <submittedName>
        <fullName evidence="2">Uncharacterized protein</fullName>
    </submittedName>
</protein>
<name>A0A8S2WQ39_9BILA</name>
<dbReference type="AlphaFoldDB" id="A0A8S2WQ39"/>
<accession>A0A8S2WQ39</accession>
<feature type="non-terminal residue" evidence="2">
    <location>
        <position position="88"/>
    </location>
</feature>
<dbReference type="Proteomes" id="UP000681720">
    <property type="component" value="Unassembled WGS sequence"/>
</dbReference>
<evidence type="ECO:0000313" key="2">
    <source>
        <dbReference type="EMBL" id="CAF4454480.1"/>
    </source>
</evidence>